<protein>
    <recommendedName>
        <fullName evidence="2">HEPN domain-containing protein</fullName>
    </recommendedName>
</protein>
<reference evidence="1" key="1">
    <citation type="journal article" date="2020" name="mSystems">
        <title>Genome- and Community-Level Interaction Insights into Carbon Utilization and Element Cycling Functions of Hydrothermarchaeota in Hydrothermal Sediment.</title>
        <authorList>
            <person name="Zhou Z."/>
            <person name="Liu Y."/>
            <person name="Xu W."/>
            <person name="Pan J."/>
            <person name="Luo Z.H."/>
            <person name="Li M."/>
        </authorList>
    </citation>
    <scope>NUCLEOTIDE SEQUENCE [LARGE SCALE GENOMIC DNA]</scope>
    <source>
        <strain evidence="1">SpSt-1259</strain>
    </source>
</reference>
<evidence type="ECO:0008006" key="2">
    <source>
        <dbReference type="Google" id="ProtNLM"/>
    </source>
</evidence>
<proteinExistence type="predicted"/>
<sequence length="65" mass="7845">MTYREYLNKLAERAEEEIVYLLKDILYKLERFLYGGREYSSLLRVAEERAHVLYRKLKSMIGGKK</sequence>
<gene>
    <name evidence="1" type="ORF">ENO36_01295</name>
</gene>
<comment type="caution">
    <text evidence="1">The sequence shown here is derived from an EMBL/GenBank/DDBJ whole genome shotgun (WGS) entry which is preliminary data.</text>
</comment>
<name>A0A7C2YT01_9CREN</name>
<accession>A0A7C2YT01</accession>
<organism evidence="1">
    <name type="scientific">Fervidicoccus fontis</name>
    <dbReference type="NCBI Taxonomy" id="683846"/>
    <lineage>
        <taxon>Archaea</taxon>
        <taxon>Thermoproteota</taxon>
        <taxon>Thermoprotei</taxon>
        <taxon>Fervidicoccales</taxon>
        <taxon>Fervidicoccaceae</taxon>
        <taxon>Fervidicoccus</taxon>
    </lineage>
</organism>
<dbReference type="Proteomes" id="UP000885664">
    <property type="component" value="Unassembled WGS sequence"/>
</dbReference>
<evidence type="ECO:0000313" key="1">
    <source>
        <dbReference type="EMBL" id="HEU97478.1"/>
    </source>
</evidence>
<dbReference type="AlphaFoldDB" id="A0A7C2YT01"/>
<dbReference type="EMBL" id="DSFE01000036">
    <property type="protein sequence ID" value="HEU97478.1"/>
    <property type="molecule type" value="Genomic_DNA"/>
</dbReference>